<sequence length="196" mass="20698">MWRGTSHASLSVLPLGHAAGLTRRRPWGAGAAGLGLQVSVNQPLSSLGKIHRCQQLAPGQGRASIPLEVSGAQGPALGTGWISAGPQRVSLSHAEVASQGLAVALLRLREQPKALGCEGGTCRPREEGLTPRKLALPQLLAGWDQPLLLGAPTPSPGFLQHLQGLEKTLPRYWTVVYYMHCSRGSEVLPPPRPLAS</sequence>
<reference evidence="1" key="1">
    <citation type="submission" date="2021-09" db="EMBL/GenBank/DDBJ databases">
        <title>The genome of Mauremys mutica provides insights into the evolution of semi-aquatic lifestyle.</title>
        <authorList>
            <person name="Gong S."/>
            <person name="Gao Y."/>
        </authorList>
    </citation>
    <scope>NUCLEOTIDE SEQUENCE</scope>
    <source>
        <strain evidence="1">MM-2020</strain>
        <tissue evidence="1">Muscle</tissue>
    </source>
</reference>
<dbReference type="EMBL" id="JAHDVG010000474">
    <property type="protein sequence ID" value="KAH1177153.1"/>
    <property type="molecule type" value="Genomic_DNA"/>
</dbReference>
<comment type="caution">
    <text evidence="1">The sequence shown here is derived from an EMBL/GenBank/DDBJ whole genome shotgun (WGS) entry which is preliminary data.</text>
</comment>
<evidence type="ECO:0000313" key="2">
    <source>
        <dbReference type="Proteomes" id="UP000827986"/>
    </source>
</evidence>
<proteinExistence type="predicted"/>
<evidence type="ECO:0000313" key="1">
    <source>
        <dbReference type="EMBL" id="KAH1177153.1"/>
    </source>
</evidence>
<keyword evidence="2" id="KW-1185">Reference proteome</keyword>
<accession>A0A9D3XCD2</accession>
<protein>
    <submittedName>
        <fullName evidence="1">Uncharacterized protein</fullName>
    </submittedName>
</protein>
<organism evidence="1 2">
    <name type="scientific">Mauremys mutica</name>
    <name type="common">yellowpond turtle</name>
    <dbReference type="NCBI Taxonomy" id="74926"/>
    <lineage>
        <taxon>Eukaryota</taxon>
        <taxon>Metazoa</taxon>
        <taxon>Chordata</taxon>
        <taxon>Craniata</taxon>
        <taxon>Vertebrata</taxon>
        <taxon>Euteleostomi</taxon>
        <taxon>Archelosauria</taxon>
        <taxon>Testudinata</taxon>
        <taxon>Testudines</taxon>
        <taxon>Cryptodira</taxon>
        <taxon>Durocryptodira</taxon>
        <taxon>Testudinoidea</taxon>
        <taxon>Geoemydidae</taxon>
        <taxon>Geoemydinae</taxon>
        <taxon>Mauremys</taxon>
    </lineage>
</organism>
<dbReference type="Proteomes" id="UP000827986">
    <property type="component" value="Unassembled WGS sequence"/>
</dbReference>
<name>A0A9D3XCD2_9SAUR</name>
<gene>
    <name evidence="1" type="ORF">KIL84_010855</name>
</gene>
<dbReference type="AlphaFoldDB" id="A0A9D3XCD2"/>